<gene>
    <name evidence="1" type="ORF">J2S44_000905</name>
</gene>
<dbReference type="RefSeq" id="WP_310409250.1">
    <property type="nucleotide sequence ID" value="NZ_JAVDYC010000001.1"/>
</dbReference>
<accession>A0AAE3ZMM8</accession>
<dbReference type="AlphaFoldDB" id="A0AAE3ZMM8"/>
<dbReference type="EMBL" id="JAVDYC010000001">
    <property type="protein sequence ID" value="MDR7320655.1"/>
    <property type="molecule type" value="Genomic_DNA"/>
</dbReference>
<reference evidence="1 2" key="1">
    <citation type="submission" date="2023-07" db="EMBL/GenBank/DDBJ databases">
        <title>Sequencing the genomes of 1000 actinobacteria strains.</title>
        <authorList>
            <person name="Klenk H.-P."/>
        </authorList>
    </citation>
    <scope>NUCLEOTIDE SEQUENCE [LARGE SCALE GENOMIC DNA]</scope>
    <source>
        <strain evidence="1 2">DSM 44711</strain>
    </source>
</reference>
<proteinExistence type="predicted"/>
<evidence type="ECO:0000313" key="2">
    <source>
        <dbReference type="Proteomes" id="UP001183629"/>
    </source>
</evidence>
<name>A0AAE3ZMM8_9ACTN</name>
<keyword evidence="2" id="KW-1185">Reference proteome</keyword>
<dbReference type="Proteomes" id="UP001183629">
    <property type="component" value="Unassembled WGS sequence"/>
</dbReference>
<protein>
    <submittedName>
        <fullName evidence="1">Uncharacterized protein</fullName>
    </submittedName>
</protein>
<organism evidence="1 2">
    <name type="scientific">Catenuloplanes niger</name>
    <dbReference type="NCBI Taxonomy" id="587534"/>
    <lineage>
        <taxon>Bacteria</taxon>
        <taxon>Bacillati</taxon>
        <taxon>Actinomycetota</taxon>
        <taxon>Actinomycetes</taxon>
        <taxon>Micromonosporales</taxon>
        <taxon>Micromonosporaceae</taxon>
        <taxon>Catenuloplanes</taxon>
    </lineage>
</organism>
<sequence>MSSVVPAGTDLPEGVEEGFVGSFCAFNVHGLLIFRDVQSRAVHDGHSGNDTVHAASDSVYVAVQPSVVGPVLVDVYEDGDPDVAIEGPVLYDGDISSAYGQFVLHDSPEDVRLAVTTDVGGVARLRISADRRDSPSEVRFQIWYRP</sequence>
<comment type="caution">
    <text evidence="1">The sequence shown here is derived from an EMBL/GenBank/DDBJ whole genome shotgun (WGS) entry which is preliminary data.</text>
</comment>
<evidence type="ECO:0000313" key="1">
    <source>
        <dbReference type="EMBL" id="MDR7320655.1"/>
    </source>
</evidence>